<gene>
    <name evidence="2" type="ORF">SAMN02745149_00152</name>
</gene>
<evidence type="ECO:0000256" key="1">
    <source>
        <dbReference type="SAM" id="Phobius"/>
    </source>
</evidence>
<organism evidence="2 3">
    <name type="scientific">Treponema porcinum</name>
    <dbReference type="NCBI Taxonomy" id="261392"/>
    <lineage>
        <taxon>Bacteria</taxon>
        <taxon>Pseudomonadati</taxon>
        <taxon>Spirochaetota</taxon>
        <taxon>Spirochaetia</taxon>
        <taxon>Spirochaetales</taxon>
        <taxon>Treponemataceae</taxon>
        <taxon>Treponema</taxon>
    </lineage>
</organism>
<accession>A0A1T4JHL7</accession>
<evidence type="ECO:0000313" key="3">
    <source>
        <dbReference type="Proteomes" id="UP000190423"/>
    </source>
</evidence>
<keyword evidence="1" id="KW-0472">Membrane</keyword>
<feature type="transmembrane region" description="Helical" evidence="1">
    <location>
        <begin position="39"/>
        <end position="64"/>
    </location>
</feature>
<keyword evidence="1" id="KW-1133">Transmembrane helix</keyword>
<dbReference type="AlphaFoldDB" id="A0A1T4JHL7"/>
<proteinExistence type="predicted"/>
<evidence type="ECO:0000313" key="2">
    <source>
        <dbReference type="EMBL" id="SJZ29649.1"/>
    </source>
</evidence>
<dbReference type="RefSeq" id="WP_078932071.1">
    <property type="nucleotide sequence ID" value="NZ_FUWG01000002.1"/>
</dbReference>
<keyword evidence="3" id="KW-1185">Reference proteome</keyword>
<dbReference type="Proteomes" id="UP000190423">
    <property type="component" value="Unassembled WGS sequence"/>
</dbReference>
<dbReference type="EMBL" id="FUWG01000002">
    <property type="protein sequence ID" value="SJZ29649.1"/>
    <property type="molecule type" value="Genomic_DNA"/>
</dbReference>
<keyword evidence="1" id="KW-0812">Transmembrane</keyword>
<feature type="transmembrane region" description="Helical" evidence="1">
    <location>
        <begin position="12"/>
        <end position="33"/>
    </location>
</feature>
<protein>
    <submittedName>
        <fullName evidence="2">Uncharacterized protein</fullName>
    </submittedName>
</protein>
<reference evidence="2 3" key="1">
    <citation type="submission" date="2017-02" db="EMBL/GenBank/DDBJ databases">
        <authorList>
            <person name="Peterson S.W."/>
        </authorList>
    </citation>
    <scope>NUCLEOTIDE SEQUENCE [LARGE SCALE GENOMIC DNA]</scope>
    <source>
        <strain evidence="2 3">ATCC BAA-908</strain>
    </source>
</reference>
<sequence>MKKMTKKQVFILYGIIIAVMFVTVFLVNLTIGYSTVKEALVSGGMFTAPVALLGAGTGFMILFLGDADDAFENGAEEDDVSKDNFVNIFRSNK</sequence>
<name>A0A1T4JHL7_TREPO</name>
<dbReference type="STRING" id="261392.SAMN02745149_00152"/>
<dbReference type="GeneID" id="78315476"/>